<reference evidence="1 2" key="1">
    <citation type="submission" date="2021-02" db="EMBL/GenBank/DDBJ databases">
        <authorList>
            <person name="Vanwijnsberghe S."/>
        </authorList>
    </citation>
    <scope>NUCLEOTIDE SEQUENCE [LARGE SCALE GENOMIC DNA]</scope>
    <source>
        <strain evidence="1 2">R-69658</strain>
    </source>
</reference>
<name>A0ABN7LCR8_9BURK</name>
<dbReference type="Proteomes" id="UP000674425">
    <property type="component" value="Unassembled WGS sequence"/>
</dbReference>
<evidence type="ECO:0000313" key="1">
    <source>
        <dbReference type="EMBL" id="CAE6736585.1"/>
    </source>
</evidence>
<gene>
    <name evidence="1" type="ORF">R69658_02066</name>
</gene>
<dbReference type="EMBL" id="CAJNAU010000014">
    <property type="protein sequence ID" value="CAE6736585.1"/>
    <property type="molecule type" value="Genomic_DNA"/>
</dbReference>
<evidence type="ECO:0000313" key="2">
    <source>
        <dbReference type="Proteomes" id="UP000674425"/>
    </source>
</evidence>
<protein>
    <submittedName>
        <fullName evidence="1">Uncharacterized protein</fullName>
    </submittedName>
</protein>
<proteinExistence type="predicted"/>
<accession>A0ABN7LCR8</accession>
<comment type="caution">
    <text evidence="1">The sequence shown here is derived from an EMBL/GenBank/DDBJ whole genome shotgun (WGS) entry which is preliminary data.</text>
</comment>
<organism evidence="1 2">
    <name type="scientific">Paraburkholderia aspalathi</name>
    <dbReference type="NCBI Taxonomy" id="1324617"/>
    <lineage>
        <taxon>Bacteria</taxon>
        <taxon>Pseudomonadati</taxon>
        <taxon>Pseudomonadota</taxon>
        <taxon>Betaproteobacteria</taxon>
        <taxon>Burkholderiales</taxon>
        <taxon>Burkholderiaceae</taxon>
        <taxon>Paraburkholderia</taxon>
    </lineage>
</organism>
<sequence length="79" mass="9091">MEWACNQGIGIPQIELPDLVGSESSLSERLGLRFYSTTENSLRREETLRCSGIPHRSTVLWKRQNRRNALHHTIRGPYA</sequence>
<keyword evidence="2" id="KW-1185">Reference proteome</keyword>